<organism evidence="1">
    <name type="scientific">marine metagenome</name>
    <dbReference type="NCBI Taxonomy" id="408172"/>
    <lineage>
        <taxon>unclassified sequences</taxon>
        <taxon>metagenomes</taxon>
        <taxon>ecological metagenomes</taxon>
    </lineage>
</organism>
<name>A0A382IYC8_9ZZZZ</name>
<proteinExistence type="predicted"/>
<gene>
    <name evidence="1" type="ORF">METZ01_LOCUS257203</name>
</gene>
<dbReference type="EMBL" id="UINC01070304">
    <property type="protein sequence ID" value="SVC04349.1"/>
    <property type="molecule type" value="Genomic_DNA"/>
</dbReference>
<reference evidence="1" key="1">
    <citation type="submission" date="2018-05" db="EMBL/GenBank/DDBJ databases">
        <authorList>
            <person name="Lanie J.A."/>
            <person name="Ng W.-L."/>
            <person name="Kazmierczak K.M."/>
            <person name="Andrzejewski T.M."/>
            <person name="Davidsen T.M."/>
            <person name="Wayne K.J."/>
            <person name="Tettelin H."/>
            <person name="Glass J.I."/>
            <person name="Rusch D."/>
            <person name="Podicherti R."/>
            <person name="Tsui H.-C.T."/>
            <person name="Winkler M.E."/>
        </authorList>
    </citation>
    <scope>NUCLEOTIDE SEQUENCE</scope>
</reference>
<sequence>MSIKEGLETKNPATGRGFLYLSRTKDFITMGMLHIDALKDQRPQ</sequence>
<accession>A0A382IYC8</accession>
<dbReference type="AlphaFoldDB" id="A0A382IYC8"/>
<evidence type="ECO:0000313" key="1">
    <source>
        <dbReference type="EMBL" id="SVC04349.1"/>
    </source>
</evidence>
<protein>
    <submittedName>
        <fullName evidence="1">Uncharacterized protein</fullName>
    </submittedName>
</protein>